<comment type="caution">
    <text evidence="1">The sequence shown here is derived from an EMBL/GenBank/DDBJ whole genome shotgun (WGS) entry which is preliminary data.</text>
</comment>
<dbReference type="PROSITE" id="PS51819">
    <property type="entry name" value="VOC"/>
    <property type="match status" value="1"/>
</dbReference>
<dbReference type="EMBL" id="BKAR01000006">
    <property type="protein sequence ID" value="GEP84227.1"/>
    <property type="molecule type" value="Genomic_DNA"/>
</dbReference>
<gene>
    <name evidence="1" type="ORF">SPI02_08120</name>
</gene>
<evidence type="ECO:0000313" key="1">
    <source>
        <dbReference type="EMBL" id="GEP84227.1"/>
    </source>
</evidence>
<protein>
    <submittedName>
        <fullName evidence="1">Lactoylglutathione lyase</fullName>
    </submittedName>
</protein>
<dbReference type="AlphaFoldDB" id="A0A239U7T6"/>
<keyword evidence="2" id="KW-1185">Reference proteome</keyword>
<dbReference type="Gene3D" id="3.10.180.10">
    <property type="entry name" value="2,3-Dihydroxybiphenyl 1,2-Dioxygenase, domain 1"/>
    <property type="match status" value="1"/>
</dbReference>
<name>A0A239U7T6_9STAP</name>
<dbReference type="PANTHER" id="PTHR36437">
    <property type="entry name" value="GLYOXALASE/BLEOMYCIN RESISTANCE PROTEIN/DIOXYGENASE"/>
    <property type="match status" value="1"/>
</dbReference>
<dbReference type="Proteomes" id="UP000321736">
    <property type="component" value="Unassembled WGS sequence"/>
</dbReference>
<accession>A0A239U7T6</accession>
<keyword evidence="1" id="KW-0456">Lyase</keyword>
<reference evidence="1 2" key="1">
    <citation type="submission" date="2019-07" db="EMBL/GenBank/DDBJ databases">
        <title>Whole genome shotgun sequence of Staphylococcus piscifermentans NBRC 109625.</title>
        <authorList>
            <person name="Hosoyama A."/>
            <person name="Uohara A."/>
            <person name="Ohji S."/>
            <person name="Ichikawa N."/>
        </authorList>
    </citation>
    <scope>NUCLEOTIDE SEQUENCE [LARGE SCALE GENOMIC DNA]</scope>
    <source>
        <strain evidence="1 2">NBRC 109625</strain>
    </source>
</reference>
<dbReference type="SUPFAM" id="SSF54593">
    <property type="entry name" value="Glyoxalase/Bleomycin resistance protein/Dihydroxybiphenyl dioxygenase"/>
    <property type="match status" value="1"/>
</dbReference>
<proteinExistence type="predicted"/>
<organism evidence="1 2">
    <name type="scientific">Staphylococcus piscifermentans</name>
    <dbReference type="NCBI Taxonomy" id="70258"/>
    <lineage>
        <taxon>Bacteria</taxon>
        <taxon>Bacillati</taxon>
        <taxon>Bacillota</taxon>
        <taxon>Bacilli</taxon>
        <taxon>Bacillales</taxon>
        <taxon>Staphylococcaceae</taxon>
        <taxon>Staphylococcus</taxon>
    </lineage>
</organism>
<dbReference type="InterPro" id="IPR037523">
    <property type="entry name" value="VOC_core"/>
</dbReference>
<evidence type="ECO:0000313" key="2">
    <source>
        <dbReference type="Proteomes" id="UP000321736"/>
    </source>
</evidence>
<sequence>MINQLDQVMLYVYDQEAAKTFWIEKLGFVEVSDVANQAIRTIVVKPTAQSQTEIVLHDKAKVEAMSLGISTETPSLMFGTDDIDNLYEDFQSKGIFVGELVQSPQGRVFNFADSEDNYFAVKENK</sequence>
<dbReference type="CDD" id="cd07263">
    <property type="entry name" value="VOC_like"/>
    <property type="match status" value="1"/>
</dbReference>
<dbReference type="Pfam" id="PF00903">
    <property type="entry name" value="Glyoxalase"/>
    <property type="match status" value="1"/>
</dbReference>
<dbReference type="OrthoDB" id="9803079at2"/>
<dbReference type="RefSeq" id="WP_095105889.1">
    <property type="nucleotide sequence ID" value="NZ_BKAR01000006.1"/>
</dbReference>
<dbReference type="InterPro" id="IPR029068">
    <property type="entry name" value="Glyas_Bleomycin-R_OHBP_Dase"/>
</dbReference>
<dbReference type="PANTHER" id="PTHR36437:SF2">
    <property type="entry name" value="GLYOXALASE_BLEOMYCIN RESISTANCE PROTEIN_DIOXYGENASE"/>
    <property type="match status" value="1"/>
</dbReference>
<dbReference type="InterPro" id="IPR004360">
    <property type="entry name" value="Glyas_Fos-R_dOase_dom"/>
</dbReference>
<dbReference type="GO" id="GO:0016829">
    <property type="term" value="F:lyase activity"/>
    <property type="evidence" value="ECO:0007669"/>
    <property type="project" value="UniProtKB-KW"/>
</dbReference>